<feature type="region of interest" description="Disordered" evidence="1">
    <location>
        <begin position="76"/>
        <end position="106"/>
    </location>
</feature>
<proteinExistence type="predicted"/>
<gene>
    <name evidence="2" type="ORF">GIB67_030203</name>
</gene>
<evidence type="ECO:0000313" key="3">
    <source>
        <dbReference type="Proteomes" id="UP000541444"/>
    </source>
</evidence>
<comment type="caution">
    <text evidence="2">The sequence shown here is derived from an EMBL/GenBank/DDBJ whole genome shotgun (WGS) entry which is preliminary data.</text>
</comment>
<reference evidence="2 3" key="1">
    <citation type="journal article" date="2020" name="IScience">
        <title>Genome Sequencing of the Endangered Kingdonia uniflora (Circaeasteraceae, Ranunculales) Reveals Potential Mechanisms of Evolutionary Specialization.</title>
        <authorList>
            <person name="Sun Y."/>
            <person name="Deng T."/>
            <person name="Zhang A."/>
            <person name="Moore M.J."/>
            <person name="Landis J.B."/>
            <person name="Lin N."/>
            <person name="Zhang H."/>
            <person name="Zhang X."/>
            <person name="Huang J."/>
            <person name="Zhang X."/>
            <person name="Sun H."/>
            <person name="Wang H."/>
        </authorList>
    </citation>
    <scope>NUCLEOTIDE SEQUENCE [LARGE SCALE GENOMIC DNA]</scope>
    <source>
        <strain evidence="2">TB1705</strain>
        <tissue evidence="2">Leaf</tissue>
    </source>
</reference>
<name>A0A7J7MN34_9MAGN</name>
<dbReference type="EMBL" id="JACGCM010001363">
    <property type="protein sequence ID" value="KAF6156200.1"/>
    <property type="molecule type" value="Genomic_DNA"/>
</dbReference>
<evidence type="ECO:0000313" key="2">
    <source>
        <dbReference type="EMBL" id="KAF6156200.1"/>
    </source>
</evidence>
<evidence type="ECO:0000256" key="1">
    <source>
        <dbReference type="SAM" id="MobiDB-lite"/>
    </source>
</evidence>
<accession>A0A7J7MN34</accession>
<dbReference type="AlphaFoldDB" id="A0A7J7MN34"/>
<protein>
    <submittedName>
        <fullName evidence="2">Uncharacterized protein</fullName>
    </submittedName>
</protein>
<organism evidence="2 3">
    <name type="scientific">Kingdonia uniflora</name>
    <dbReference type="NCBI Taxonomy" id="39325"/>
    <lineage>
        <taxon>Eukaryota</taxon>
        <taxon>Viridiplantae</taxon>
        <taxon>Streptophyta</taxon>
        <taxon>Embryophyta</taxon>
        <taxon>Tracheophyta</taxon>
        <taxon>Spermatophyta</taxon>
        <taxon>Magnoliopsida</taxon>
        <taxon>Ranunculales</taxon>
        <taxon>Circaeasteraceae</taxon>
        <taxon>Kingdonia</taxon>
    </lineage>
</organism>
<dbReference type="Proteomes" id="UP000541444">
    <property type="component" value="Unassembled WGS sequence"/>
</dbReference>
<sequence>MDLPPMSASYGAEKLWHIAHGMRQLCLVESGRDVQRLQKFTDENATLRRHLDSVDNQLYLHDLYLRRGRGVWVMLLPPGGSARTRQRNRGSGSRTRGTGSSRSGPS</sequence>
<feature type="compositionally biased region" description="Low complexity" evidence="1">
    <location>
        <begin position="89"/>
        <end position="106"/>
    </location>
</feature>
<keyword evidence="3" id="KW-1185">Reference proteome</keyword>